<organism evidence="2 3">
    <name type="scientific">Striga hermonthica</name>
    <name type="common">Purple witchweed</name>
    <name type="synonym">Buchnera hermonthica</name>
    <dbReference type="NCBI Taxonomy" id="68872"/>
    <lineage>
        <taxon>Eukaryota</taxon>
        <taxon>Viridiplantae</taxon>
        <taxon>Streptophyta</taxon>
        <taxon>Embryophyta</taxon>
        <taxon>Tracheophyta</taxon>
        <taxon>Spermatophyta</taxon>
        <taxon>Magnoliopsida</taxon>
        <taxon>eudicotyledons</taxon>
        <taxon>Gunneridae</taxon>
        <taxon>Pentapetalae</taxon>
        <taxon>asterids</taxon>
        <taxon>lamiids</taxon>
        <taxon>Lamiales</taxon>
        <taxon>Orobanchaceae</taxon>
        <taxon>Buchnereae</taxon>
        <taxon>Striga</taxon>
    </lineage>
</organism>
<dbReference type="EMBL" id="CACSLK010017224">
    <property type="protein sequence ID" value="CAA0818541.1"/>
    <property type="molecule type" value="Genomic_DNA"/>
</dbReference>
<protein>
    <submittedName>
        <fullName evidence="2">Hapless 8</fullName>
    </submittedName>
</protein>
<dbReference type="AlphaFoldDB" id="A0A9N7MZA0"/>
<feature type="compositionally biased region" description="Basic and acidic residues" evidence="1">
    <location>
        <begin position="842"/>
        <end position="856"/>
    </location>
</feature>
<evidence type="ECO:0000256" key="1">
    <source>
        <dbReference type="SAM" id="MobiDB-lite"/>
    </source>
</evidence>
<evidence type="ECO:0000313" key="2">
    <source>
        <dbReference type="EMBL" id="CAA0818541.1"/>
    </source>
</evidence>
<feature type="region of interest" description="Disordered" evidence="1">
    <location>
        <begin position="823"/>
        <end position="860"/>
    </location>
</feature>
<comment type="caution">
    <text evidence="2">The sequence shown here is derived from an EMBL/GenBank/DDBJ whole genome shotgun (WGS) entry which is preliminary data.</text>
</comment>
<feature type="compositionally biased region" description="Polar residues" evidence="1">
    <location>
        <begin position="399"/>
        <end position="412"/>
    </location>
</feature>
<sequence>MLSTEKPPTGPYSETSQLISSCKNLITSDERSFDNNKVDLFGFRHGHINQTTPKFSIRDYVFSLRAKDIETHWPFSPKNLHRCLKNGVKNVLPPFVALESLRNPSSAAKYADHEKFSQLNDHLLSGDAKNANQNVASDTRKNSHNPAKNFSSIVKSGKNAFAEQKSNEDFLEITMGSKVCPVCKMFTSSSNTTLNAHIDQCLSGESNSKWMTSSRVVKHRNIRPRNMRLMVDIYETALSCTLEDLDKRNGTNWASSLSDNNINTDINIVHDNNKNEEGDVYFDSNGTKLRILSRSTHVNDVDYNKNGEEDDSRTMKLVERDKASKTVADKKKKKCLVQRHKKLLKSPRFEHRRYSARLERSSEVNHPSKITKKSIIKSHCQQPSLNNKLMTRTNNSRFAVSSNDHNSVSATDQTHKRKESSTSLNSVDEYMPCQTNREGFYSSSSQQFGNDDEDEQNHMIMLPKTNFRLLNESIGPSFAEEDSAACQGNNAKIDSQKFSIDRSKASKIYDKKWGFRFLNSDEEVDRSTYSNHSNESVDLNSYGIEQDISSSLTDTSLAPEFVHEPNLFINDAKGNYSIDVDSIPIPGPPGSFLPSPERMGSEEVRNSSLTNFNIHSLQENGREGEYDSQSSDKSFISNHIPIVERPTPFEHVRVAAQLKIDRPKANCEYPVPSTTNPPILRLMGKNLMVVNREENLMSSVGSQNEFRPFSYNLYQGPPFLDYSNFHSDFKMPPYCSLPISPRFKRDPVFVPQLSRTPESCYRKMPFRGKMVESANITQMPFTGNNEVPSVVMNQDSLITALSSSTGALGLSCKSKQANDKMGSLCGNIRSSSEQHGQQQGKGRAEDMREKIEKENSRSSMDCVTHISCL</sequence>
<dbReference type="PANTHER" id="PTHR35767">
    <property type="entry name" value="HAPLESS PROTEIN"/>
    <property type="match status" value="1"/>
</dbReference>
<evidence type="ECO:0000313" key="3">
    <source>
        <dbReference type="Proteomes" id="UP001153555"/>
    </source>
</evidence>
<proteinExistence type="predicted"/>
<keyword evidence="3" id="KW-1185">Reference proteome</keyword>
<dbReference type="Gene3D" id="3.30.160.60">
    <property type="entry name" value="Classic Zinc Finger"/>
    <property type="match status" value="1"/>
</dbReference>
<gene>
    <name evidence="2" type="ORF">SHERM_00311</name>
</gene>
<reference evidence="2" key="1">
    <citation type="submission" date="2019-12" db="EMBL/GenBank/DDBJ databases">
        <authorList>
            <person name="Scholes J."/>
        </authorList>
    </citation>
    <scope>NUCLEOTIDE SEQUENCE</scope>
</reference>
<dbReference type="OrthoDB" id="1929441at2759"/>
<feature type="region of interest" description="Disordered" evidence="1">
    <location>
        <begin position="399"/>
        <end position="425"/>
    </location>
</feature>
<dbReference type="PANTHER" id="PTHR35767:SF1">
    <property type="entry name" value="HAPLESS PROTEIN"/>
    <property type="match status" value="1"/>
</dbReference>
<name>A0A9N7MZA0_STRHE</name>
<feature type="compositionally biased region" description="Polar residues" evidence="1">
    <location>
        <begin position="828"/>
        <end position="840"/>
    </location>
</feature>
<accession>A0A9N7MZA0</accession>
<dbReference type="Proteomes" id="UP001153555">
    <property type="component" value="Unassembled WGS sequence"/>
</dbReference>